<proteinExistence type="predicted"/>
<reference evidence="2 3" key="1">
    <citation type="submission" date="2019-08" db="EMBL/GenBank/DDBJ databases">
        <title>Pseudomonas haemolytica sp. nov. isolated from raw milk and skim milk concentrate.</title>
        <authorList>
            <person name="Hofmann K."/>
            <person name="Huptas C."/>
            <person name="Doll E."/>
            <person name="Scherer S."/>
            <person name="Wenning M."/>
        </authorList>
    </citation>
    <scope>NUCLEOTIDE SEQUENCE [LARGE SCALE GENOMIC DNA]</scope>
    <source>
        <strain evidence="2 3">DSM 108987</strain>
    </source>
</reference>
<sequence>MKLICTPLTGEAMSLLDLDACPDDQMERLLLTNTEHQLLLNSGIFEEINSSLRKIIDDYEDECINTDEELAEMLKILENQSLPEQPELLEKLIRLNKLAISKKTGVFFYF</sequence>
<dbReference type="Proteomes" id="UP000408764">
    <property type="component" value="Unassembled WGS sequence"/>
</dbReference>
<dbReference type="Gene3D" id="3.40.1760.20">
    <property type="match status" value="1"/>
</dbReference>
<dbReference type="AlphaFoldDB" id="A0A5P1D8X1"/>
<dbReference type="OrthoDB" id="6989327at2"/>
<accession>A0A5P1D8X1</accession>
<protein>
    <submittedName>
        <fullName evidence="2">Uncharacterized protein</fullName>
    </submittedName>
</protein>
<dbReference type="InterPro" id="IPR038223">
    <property type="entry name" value="DMP12_sf"/>
</dbReference>
<name>A0A5P1D8X1_9PSED</name>
<organism evidence="2 3">
    <name type="scientific">Pseudomonas haemolytica</name>
    <dbReference type="NCBI Taxonomy" id="2600065"/>
    <lineage>
        <taxon>Bacteria</taxon>
        <taxon>Pseudomonadati</taxon>
        <taxon>Pseudomonadota</taxon>
        <taxon>Gammaproteobacteria</taxon>
        <taxon>Pseudomonadales</taxon>
        <taxon>Pseudomonadaceae</taxon>
        <taxon>Pseudomonas</taxon>
    </lineage>
</organism>
<gene>
    <name evidence="2" type="ORF">FRT59_07355</name>
    <name evidence="1" type="ORF">JJD71_03605</name>
</gene>
<evidence type="ECO:0000313" key="3">
    <source>
        <dbReference type="Proteomes" id="UP000408764"/>
    </source>
</evidence>
<comment type="caution">
    <text evidence="2">The sequence shown here is derived from an EMBL/GenBank/DDBJ whole genome shotgun (WGS) entry which is preliminary data.</text>
</comment>
<evidence type="ECO:0000313" key="2">
    <source>
        <dbReference type="EMBL" id="MRJ36786.1"/>
    </source>
</evidence>
<evidence type="ECO:0000313" key="4">
    <source>
        <dbReference type="Proteomes" id="UP000620382"/>
    </source>
</evidence>
<dbReference type="Proteomes" id="UP000620382">
    <property type="component" value="Unassembled WGS sequence"/>
</dbReference>
<dbReference type="EMBL" id="JAENSR010000001">
    <property type="protein sequence ID" value="MBK3458149.1"/>
    <property type="molecule type" value="Genomic_DNA"/>
</dbReference>
<evidence type="ECO:0000313" key="1">
    <source>
        <dbReference type="EMBL" id="MBK3458149.1"/>
    </source>
</evidence>
<dbReference type="RefSeq" id="WP_034120352.1">
    <property type="nucleotide sequence ID" value="NZ_JAEKCT010000002.1"/>
</dbReference>
<reference evidence="1 4" key="2">
    <citation type="submission" date="2021-01" db="EMBL/GenBank/DDBJ databases">
        <title>Antibiotic resistance and phylogeny of Pseudomonas spp. isolated over three decades from chicken meat in the Norwegian food chain.</title>
        <authorList>
            <person name="Moen B."/>
        </authorList>
    </citation>
    <scope>NUCLEOTIDE SEQUENCE [LARGE SCALE GENOMIC DNA]</scope>
    <source>
        <strain evidence="1 4">MF6766</strain>
    </source>
</reference>
<keyword evidence="4" id="KW-1185">Reference proteome</keyword>
<dbReference type="EMBL" id="VOIW01000002">
    <property type="protein sequence ID" value="MRJ36786.1"/>
    <property type="molecule type" value="Genomic_DNA"/>
</dbReference>